<evidence type="ECO:0008006" key="3">
    <source>
        <dbReference type="Google" id="ProtNLM"/>
    </source>
</evidence>
<accession>A0A812MX54</accession>
<feature type="non-terminal residue" evidence="1">
    <location>
        <position position="1"/>
    </location>
</feature>
<dbReference type="InterPro" id="IPR016035">
    <property type="entry name" value="Acyl_Trfase/lysoPLipase"/>
</dbReference>
<dbReference type="AlphaFoldDB" id="A0A812MX54"/>
<organism evidence="1 2">
    <name type="scientific">Symbiodinium pilosum</name>
    <name type="common">Dinoflagellate</name>
    <dbReference type="NCBI Taxonomy" id="2952"/>
    <lineage>
        <taxon>Eukaryota</taxon>
        <taxon>Sar</taxon>
        <taxon>Alveolata</taxon>
        <taxon>Dinophyceae</taxon>
        <taxon>Suessiales</taxon>
        <taxon>Symbiodiniaceae</taxon>
        <taxon>Symbiodinium</taxon>
    </lineage>
</organism>
<evidence type="ECO:0000313" key="2">
    <source>
        <dbReference type="Proteomes" id="UP000649617"/>
    </source>
</evidence>
<dbReference type="EMBL" id="CAJNIZ010009902">
    <property type="protein sequence ID" value="CAE7290221.1"/>
    <property type="molecule type" value="Genomic_DNA"/>
</dbReference>
<name>A0A812MX54_SYMPI</name>
<keyword evidence="2" id="KW-1185">Reference proteome</keyword>
<protein>
    <recommendedName>
        <fullName evidence="3">PNPLA domain-containing protein</fullName>
    </recommendedName>
</protein>
<dbReference type="SUPFAM" id="SSF52151">
    <property type="entry name" value="FabD/lysophospholipase-like"/>
    <property type="match status" value="1"/>
</dbReference>
<proteinExistence type="predicted"/>
<reference evidence="1" key="1">
    <citation type="submission" date="2021-02" db="EMBL/GenBank/DDBJ databases">
        <authorList>
            <person name="Dougan E. K."/>
            <person name="Rhodes N."/>
            <person name="Thang M."/>
            <person name="Chan C."/>
        </authorList>
    </citation>
    <scope>NUCLEOTIDE SEQUENCE</scope>
</reference>
<dbReference type="OrthoDB" id="419768at2759"/>
<sequence length="456" mass="49679">MGVYRALHHMGALAKLDAISSVSGGTWASAVYMFGKDYQGVAIDTTTMLGPKTTPSELTMSKLSEPAAPMARGVTQGNSTELAKQLFWQHRNSELWNRLVAELVLKPFGLEELDSYMAASEAAVQRIKAENPSLKDKKIVTPRADRPKLFVMNGALLAPKRYNTNGDSIVSFQMCPDYTGSPFYPGGCKEVFMPEVTYHAAPICCVDPFWRPNISQVVGGGMIESFAFGKDSFRKSTQHSKNEAVGAPAQGFSLAEAVGISSYNPAPLLASTRLAAAIFSIQKQYWPVISGKTQQTCPARDFQFGDGGNLENSGLLPLLQRRAKNVIWVANSYRPLSSSYDFESATPGSFDPEAAGVVESVSSVFGYGFNDVFEKNQLLGLVRQLAELKAAGKPAVIKETLHVLPNTYWGITGGYAMNLVLIYLEEVRDFQDQLPQDIQMELAKGSAGAFANYPIY</sequence>
<dbReference type="Proteomes" id="UP000649617">
    <property type="component" value="Unassembled WGS sequence"/>
</dbReference>
<comment type="caution">
    <text evidence="1">The sequence shown here is derived from an EMBL/GenBank/DDBJ whole genome shotgun (WGS) entry which is preliminary data.</text>
</comment>
<evidence type="ECO:0000313" key="1">
    <source>
        <dbReference type="EMBL" id="CAE7290221.1"/>
    </source>
</evidence>
<gene>
    <name evidence="1" type="ORF">SPIL2461_LOCUS6519</name>
</gene>